<name>A0AAU8KRF4_9ACTN</name>
<dbReference type="AlphaFoldDB" id="A0AAU8KRF4"/>
<dbReference type="RefSeq" id="WP_176725662.1">
    <property type="nucleotide sequence ID" value="NZ_CP136798.1"/>
</dbReference>
<gene>
    <name evidence="1" type="ORF">R1Y80_35170</name>
</gene>
<organism evidence="1">
    <name type="scientific">Streptomyces sp. JL1001</name>
    <dbReference type="NCBI Taxonomy" id="3078227"/>
    <lineage>
        <taxon>Bacteria</taxon>
        <taxon>Bacillati</taxon>
        <taxon>Actinomycetota</taxon>
        <taxon>Actinomycetes</taxon>
        <taxon>Kitasatosporales</taxon>
        <taxon>Streptomycetaceae</taxon>
        <taxon>Streptomyces</taxon>
    </lineage>
</organism>
<reference evidence="1" key="1">
    <citation type="submission" date="2023-10" db="EMBL/GenBank/DDBJ databases">
        <title>Complete genome sequence of Streptomyces sp. JL1001.</title>
        <authorList>
            <person name="Jiang L."/>
        </authorList>
    </citation>
    <scope>NUCLEOTIDE SEQUENCE</scope>
    <source>
        <strain evidence="1">JL1001</strain>
    </source>
</reference>
<accession>A0AAU8KRF4</accession>
<proteinExistence type="predicted"/>
<sequence length="65" mass="6614">MGQGPGPQAGAPEALLKDYSGDDTLIATITKLVADLADDLADMDQEQALLIRTGVAGNSGGEELD</sequence>
<dbReference type="EMBL" id="CP136798">
    <property type="protein sequence ID" value="XCN18572.1"/>
    <property type="molecule type" value="Genomic_DNA"/>
</dbReference>
<protein>
    <submittedName>
        <fullName evidence="1">Uncharacterized protein</fullName>
    </submittedName>
</protein>
<evidence type="ECO:0000313" key="1">
    <source>
        <dbReference type="EMBL" id="XCN18572.1"/>
    </source>
</evidence>